<organism evidence="8 9">
    <name type="scientific">Hibiscus syriacus</name>
    <name type="common">Rose of Sharon</name>
    <dbReference type="NCBI Taxonomy" id="106335"/>
    <lineage>
        <taxon>Eukaryota</taxon>
        <taxon>Viridiplantae</taxon>
        <taxon>Streptophyta</taxon>
        <taxon>Embryophyta</taxon>
        <taxon>Tracheophyta</taxon>
        <taxon>Spermatophyta</taxon>
        <taxon>Magnoliopsida</taxon>
        <taxon>eudicotyledons</taxon>
        <taxon>Gunneridae</taxon>
        <taxon>Pentapetalae</taxon>
        <taxon>rosids</taxon>
        <taxon>malvids</taxon>
        <taxon>Malvales</taxon>
        <taxon>Malvaceae</taxon>
        <taxon>Malvoideae</taxon>
        <taxon>Hibiscus</taxon>
    </lineage>
</organism>
<comment type="caution">
    <text evidence="8">The sequence shown here is derived from an EMBL/GenBank/DDBJ whole genome shotgun (WGS) entry which is preliminary data.</text>
</comment>
<evidence type="ECO:0000313" key="8">
    <source>
        <dbReference type="EMBL" id="KAE8705705.1"/>
    </source>
</evidence>
<name>A0A6A3AR25_HIBSY</name>
<keyword evidence="3" id="KW-0936">Ethylene signaling pathway</keyword>
<dbReference type="OrthoDB" id="2017676at2759"/>
<feature type="region of interest" description="Disordered" evidence="6">
    <location>
        <begin position="289"/>
        <end position="410"/>
    </location>
</feature>
<dbReference type="InterPro" id="IPR047091">
    <property type="entry name" value="EIN3-like_DNA-bd"/>
</dbReference>
<evidence type="ECO:0000313" key="9">
    <source>
        <dbReference type="Proteomes" id="UP000436088"/>
    </source>
</evidence>
<dbReference type="FunFam" id="1.10.3180.10:FF:000002">
    <property type="entry name" value="Ethylene insensitive 3-like 1"/>
    <property type="match status" value="1"/>
</dbReference>
<comment type="subcellular location">
    <subcellularLocation>
        <location evidence="1">Nucleus</location>
    </subcellularLocation>
</comment>
<dbReference type="GO" id="GO:0005634">
    <property type="term" value="C:nucleus"/>
    <property type="evidence" value="ECO:0007669"/>
    <property type="project" value="UniProtKB-SubCell"/>
</dbReference>
<sequence length="619" mass="69853">MAELEDIGADISSDIEVDDLRCENIAEKDVSDEEIEADELERRMWKDRIKLKRIKERQKIMAQQAAEKQKSKKTSDQAQRKKMSRAQDGILKYMLKLMEVCKARGFVYGIIPEKGKPVSGSSDNLRAWWKEKVKFDKNGPAAIAKYEADCLAMSESGDGRNGNQHTSLKDLQDATLGSLLSSLMQHCDPPQRKYPLEKRIPPPWWPTGNEDWWVPLGLQQGQSPPYKKPHDLKKMWKVGVLTAVIKHMSPDTAKIRRHVRKSKCLQDKMTAKESAIWLGVLSREEPLIRQPISDNGTSGLTEMPRGGHGDKNQPALSSDSDYDVDGVDDGVGSVSSKDEQRNQPIVVEPVAYISNDDSHPLQHNEQVEKQPRRKRPRLRSSDGHKERMPNHGNQQPMPTHGDQLPMPPNHDGRVNTESISTLPDINQTDASFMEYHMPDTQRENDASTAALRHVEESLDVQPHLPANGYCRYPAIPCSTEISTQSMYVDGRPMLYPLVQHAELHHGATCEFYLPSTEFRPGNDGHQTHMEMIVPTDVRPENGFDVSAQVRNEHEIAGGELHHLLHNENEQDRAVHNLFASPTNDPSFFGGFHSPFELPFDGTSSLDELLDDDLIQYFGA</sequence>
<feature type="region of interest" description="Disordered" evidence="6">
    <location>
        <begin position="60"/>
        <end position="83"/>
    </location>
</feature>
<evidence type="ECO:0000256" key="2">
    <source>
        <dbReference type="ARBA" id="ARBA00009416"/>
    </source>
</evidence>
<protein>
    <submittedName>
        <fullName evidence="8">ETHYLENE INSENSITIVE 3-like 3 protein</fullName>
    </submittedName>
</protein>
<evidence type="ECO:0000256" key="4">
    <source>
        <dbReference type="ARBA" id="ARBA00023125"/>
    </source>
</evidence>
<dbReference type="Proteomes" id="UP000436088">
    <property type="component" value="Unassembled WGS sequence"/>
</dbReference>
<feature type="compositionally biased region" description="Basic and acidic residues" evidence="6">
    <location>
        <begin position="379"/>
        <end position="389"/>
    </location>
</feature>
<feature type="compositionally biased region" description="Basic and acidic residues" evidence="6">
    <location>
        <begin position="356"/>
        <end position="370"/>
    </location>
</feature>
<keyword evidence="4" id="KW-0238">DNA-binding</keyword>
<dbReference type="InterPro" id="IPR023278">
    <property type="entry name" value="Ethylene_insens-like_DNA-bd"/>
</dbReference>
<evidence type="ECO:0000256" key="1">
    <source>
        <dbReference type="ARBA" id="ARBA00004123"/>
    </source>
</evidence>
<dbReference type="Pfam" id="PF04873">
    <property type="entry name" value="EIN3_DNA-bd"/>
    <property type="match status" value="1"/>
</dbReference>
<dbReference type="PANTHER" id="PTHR33305:SF30">
    <property type="entry name" value="ETHYLENE INSENSITIVE 3-LIKE 3 PROTEIN"/>
    <property type="match status" value="1"/>
</dbReference>
<evidence type="ECO:0000256" key="3">
    <source>
        <dbReference type="ARBA" id="ARBA00022745"/>
    </source>
</evidence>
<dbReference type="EMBL" id="VEPZ02000979">
    <property type="protein sequence ID" value="KAE8705705.1"/>
    <property type="molecule type" value="Genomic_DNA"/>
</dbReference>
<proteinExistence type="inferred from homology"/>
<feature type="compositionally biased region" description="Basic and acidic residues" evidence="6">
    <location>
        <begin position="67"/>
        <end position="79"/>
    </location>
</feature>
<dbReference type="GO" id="GO:0000976">
    <property type="term" value="F:transcription cis-regulatory region binding"/>
    <property type="evidence" value="ECO:0007669"/>
    <property type="project" value="UniProtKB-ARBA"/>
</dbReference>
<dbReference type="Gene3D" id="1.10.3180.10">
    <property type="entry name" value="DNA-binding domain of EIN3-like"/>
    <property type="match status" value="2"/>
</dbReference>
<dbReference type="GO" id="GO:0009873">
    <property type="term" value="P:ethylene-activated signaling pathway"/>
    <property type="evidence" value="ECO:0007669"/>
    <property type="project" value="UniProtKB-KW"/>
</dbReference>
<comment type="similarity">
    <text evidence="2">Belongs to the EIN3 family.</text>
</comment>
<evidence type="ECO:0000259" key="7">
    <source>
        <dbReference type="Pfam" id="PF04873"/>
    </source>
</evidence>
<dbReference type="GO" id="GO:0003700">
    <property type="term" value="F:DNA-binding transcription factor activity"/>
    <property type="evidence" value="ECO:0007669"/>
    <property type="project" value="InterPro"/>
</dbReference>
<dbReference type="AlphaFoldDB" id="A0A6A3AR25"/>
<evidence type="ECO:0000256" key="5">
    <source>
        <dbReference type="ARBA" id="ARBA00023242"/>
    </source>
</evidence>
<evidence type="ECO:0000256" key="6">
    <source>
        <dbReference type="SAM" id="MobiDB-lite"/>
    </source>
</evidence>
<feature type="domain" description="Ethylene insensitive 3-like DNA-binding" evidence="7">
    <location>
        <begin position="38"/>
        <end position="285"/>
    </location>
</feature>
<dbReference type="FunFam" id="1.10.3180.10:FF:000001">
    <property type="entry name" value="Ethylene insensitive 3-like 1"/>
    <property type="match status" value="1"/>
</dbReference>
<accession>A0A6A3AR25</accession>
<keyword evidence="9" id="KW-1185">Reference proteome</keyword>
<dbReference type="PANTHER" id="PTHR33305">
    <property type="entry name" value="ETHYLENE INSENSITIVE 3-LIKE 2 PROTEIN"/>
    <property type="match status" value="1"/>
</dbReference>
<gene>
    <name evidence="8" type="ORF">F3Y22_tig00110418pilonHSYRG00073</name>
</gene>
<reference evidence="8" key="1">
    <citation type="submission" date="2019-09" db="EMBL/GenBank/DDBJ databases">
        <title>Draft genome information of white flower Hibiscus syriacus.</title>
        <authorList>
            <person name="Kim Y.-M."/>
        </authorList>
    </citation>
    <scope>NUCLEOTIDE SEQUENCE [LARGE SCALE GENOMIC DNA]</scope>
    <source>
        <strain evidence="8">YM2019G1</strain>
    </source>
</reference>
<dbReference type="SUPFAM" id="SSF116768">
    <property type="entry name" value="DNA-binding domain of EIN3-like"/>
    <property type="match status" value="1"/>
</dbReference>
<keyword evidence="5" id="KW-0539">Nucleus</keyword>
<dbReference type="InterPro" id="IPR006957">
    <property type="entry name" value="EIN3"/>
</dbReference>